<dbReference type="RefSeq" id="WP_323219245.1">
    <property type="nucleotide sequence ID" value="NZ_JAYGHT010000001.1"/>
</dbReference>
<keyword evidence="2" id="KW-0812">Transmembrane</keyword>
<evidence type="ECO:0000313" key="4">
    <source>
        <dbReference type="Proteomes" id="UP001301728"/>
    </source>
</evidence>
<evidence type="ECO:0000313" key="3">
    <source>
        <dbReference type="EMBL" id="MEA5517351.1"/>
    </source>
</evidence>
<keyword evidence="4" id="KW-1185">Reference proteome</keyword>
<dbReference type="EMBL" id="JAYGHT010000001">
    <property type="protein sequence ID" value="MEA5517351.1"/>
    <property type="molecule type" value="Genomic_DNA"/>
</dbReference>
<evidence type="ECO:0000256" key="2">
    <source>
        <dbReference type="SAM" id="Phobius"/>
    </source>
</evidence>
<organism evidence="3 4">
    <name type="scientific">Limnoraphis robusta CCNP1315</name>
    <dbReference type="NCBI Taxonomy" id="3110306"/>
    <lineage>
        <taxon>Bacteria</taxon>
        <taxon>Bacillati</taxon>
        <taxon>Cyanobacteriota</taxon>
        <taxon>Cyanophyceae</taxon>
        <taxon>Oscillatoriophycideae</taxon>
        <taxon>Oscillatoriales</taxon>
        <taxon>Sirenicapillariaceae</taxon>
        <taxon>Limnoraphis</taxon>
    </lineage>
</organism>
<sequence>MNNLPKLNLLSSVIRLSVCLTIFASFIGVSFIPNVLAENKNTEQRWRRLLPSSEPQRRGQEGGGKGESFCAVAPDKISEVEQVLNERPIFTWTGNIVKVEIREQGNGTVVWSRDISAKNQVNLNFQTASSTPFKLSQVAVEKPLKPNQIYELQVFTRMPTDYRPILFRIMTPEERNNITQGLQNLQQELAAKNITGEAAILQRADYFARQQLWSEFWQEVLSIESPSEDLKALINDTVNQLCFEY</sequence>
<dbReference type="Proteomes" id="UP001301728">
    <property type="component" value="Unassembled WGS sequence"/>
</dbReference>
<name>A0ABU5TR33_9CYAN</name>
<evidence type="ECO:0000256" key="1">
    <source>
        <dbReference type="SAM" id="MobiDB-lite"/>
    </source>
</evidence>
<accession>A0ABU5TR33</accession>
<feature type="transmembrane region" description="Helical" evidence="2">
    <location>
        <begin position="12"/>
        <end position="37"/>
    </location>
</feature>
<protein>
    <recommendedName>
        <fullName evidence="5">DUF928 domain-containing protein</fullName>
    </recommendedName>
</protein>
<reference evidence="3 4" key="1">
    <citation type="submission" date="2023-12" db="EMBL/GenBank/DDBJ databases">
        <title>Baltic Sea Cyanobacteria.</title>
        <authorList>
            <person name="Delbaje E."/>
            <person name="Fewer D.P."/>
            <person name="Shishido T.K."/>
        </authorList>
    </citation>
    <scope>NUCLEOTIDE SEQUENCE [LARGE SCALE GENOMIC DNA]</scope>
    <source>
        <strain evidence="3 4">CCNP 1315</strain>
    </source>
</reference>
<evidence type="ECO:0008006" key="5">
    <source>
        <dbReference type="Google" id="ProtNLM"/>
    </source>
</evidence>
<keyword evidence="2" id="KW-0472">Membrane</keyword>
<comment type="caution">
    <text evidence="3">The sequence shown here is derived from an EMBL/GenBank/DDBJ whole genome shotgun (WGS) entry which is preliminary data.</text>
</comment>
<gene>
    <name evidence="3" type="ORF">VB854_00155</name>
</gene>
<keyword evidence="2" id="KW-1133">Transmembrane helix</keyword>
<proteinExistence type="predicted"/>
<feature type="region of interest" description="Disordered" evidence="1">
    <location>
        <begin position="48"/>
        <end position="68"/>
    </location>
</feature>